<dbReference type="SMART" id="SM00318">
    <property type="entry name" value="SNc"/>
    <property type="match status" value="2"/>
</dbReference>
<dbReference type="GO" id="GO:0003676">
    <property type="term" value="F:nucleic acid binding"/>
    <property type="evidence" value="ECO:0007669"/>
    <property type="project" value="InterPro"/>
</dbReference>
<comment type="caution">
    <text evidence="2">The sequence shown here is derived from an EMBL/GenBank/DDBJ whole genome shotgun (WGS) entry which is preliminary data.</text>
</comment>
<keyword evidence="3" id="KW-1185">Reference proteome</keyword>
<dbReference type="PROSITE" id="PS01284">
    <property type="entry name" value="TNASE_2"/>
    <property type="match status" value="1"/>
</dbReference>
<name>A0A8J5Y9B3_9ROSI</name>
<proteinExistence type="predicted"/>
<dbReference type="PROSITE" id="PS50830">
    <property type="entry name" value="TNASE_3"/>
    <property type="match status" value="2"/>
</dbReference>
<dbReference type="SUPFAM" id="SSF50199">
    <property type="entry name" value="Staphylococcal nuclease"/>
    <property type="match status" value="2"/>
</dbReference>
<feature type="domain" description="TNase-like" evidence="1">
    <location>
        <begin position="595"/>
        <end position="762"/>
    </location>
</feature>
<dbReference type="InterPro" id="IPR009080">
    <property type="entry name" value="tRNAsynth_Ia_anticodon-bd"/>
</dbReference>
<protein>
    <recommendedName>
        <fullName evidence="1">TNase-like domain-containing protein</fullName>
    </recommendedName>
</protein>
<dbReference type="PANTHER" id="PTHR12302">
    <property type="entry name" value="EBNA2 BINDING PROTEIN P100"/>
    <property type="match status" value="1"/>
</dbReference>
<dbReference type="GO" id="GO:0004518">
    <property type="term" value="F:nuclease activity"/>
    <property type="evidence" value="ECO:0007669"/>
    <property type="project" value="InterPro"/>
</dbReference>
<dbReference type="InterPro" id="IPR035437">
    <property type="entry name" value="SNase_OB-fold_sf"/>
</dbReference>
<dbReference type="OrthoDB" id="430293at2759"/>
<organism evidence="2 3">
    <name type="scientific">Gossypium anomalum</name>
    <dbReference type="NCBI Taxonomy" id="47600"/>
    <lineage>
        <taxon>Eukaryota</taxon>
        <taxon>Viridiplantae</taxon>
        <taxon>Streptophyta</taxon>
        <taxon>Embryophyta</taxon>
        <taxon>Tracheophyta</taxon>
        <taxon>Spermatophyta</taxon>
        <taxon>Magnoliopsida</taxon>
        <taxon>eudicotyledons</taxon>
        <taxon>Gunneridae</taxon>
        <taxon>Pentapetalae</taxon>
        <taxon>rosids</taxon>
        <taxon>malvids</taxon>
        <taxon>Malvales</taxon>
        <taxon>Malvaceae</taxon>
        <taxon>Malvoideae</taxon>
        <taxon>Gossypium</taxon>
    </lineage>
</organism>
<dbReference type="Gene3D" id="2.40.50.90">
    <property type="match status" value="2"/>
</dbReference>
<dbReference type="AlphaFoldDB" id="A0A8J5Y9B3"/>
<accession>A0A8J5Y9B3</accession>
<sequence>MLKKGLAWHYSAYDQRIELATVSNQQIDSPFLHFGKRRLEQSGSVYGLYRVLRSHGNGEMTNDKIDDNNSDSLLPLRMLLLTPSKPYNFLSCFLFLSFNLPLILGFCCLPREDLTMGNALTLLYTHFCKPTTTAGDAGSFGSHGGSLADGGVSALAHDIFQFELTSQVPEGLSNHVVSSKKAQANWYRKLLDAWSEAKPPPKTSEEASKFVIDNLKKHQKADVEGLLAFYGLPLPQTLEQTSANSQTSLPQGVKFELQTLPVDVKAIPDGDTITVYVSTTEPWESSNIPKDVRVAAAQRSKACADKNYTKADALQKKITISGYRVLNVRNQEILARKYRIRLRGIDAPESSMPYGKEAKEELVKLVGGKCLRVLVYGEDRYGRCVGDIYCNGKFVQEIIGKRRLERSGSVYGLYRILRSHGNGERTNDKADDVMGNALRLLYGKCCKPSTTGDSDSVGPPYTTTAPGVSALAHDLLNFEITSQVPEDLSQHVVSSRKSQVKWYGKLLQAWKEAKPPPKTPEEVARLIVETLSRHQKADVEGLLEFYGLPHPSILAEISTGVPTRLPEFVQFQSGTTLPEGVEFEMHTLPVDGNTVPDGDGLNVYVNTDDPRESSNIPRVVLMAAVRRSKARAKKNYARADELRQKIIESGYQVIDLQNEEILARKYRIRLRGIDAPEMSMPFGKEAKQELVKLVHGKCLRVLVYGEDQYGRCVADIYCNGIFVQEVMLKKGLAWHYVAYDKRVEFATWQKEARAKKTGLWVQSNPEKPWEWRKKNKREDTLLLKHVCAPQIDL</sequence>
<evidence type="ECO:0000259" key="1">
    <source>
        <dbReference type="PROSITE" id="PS50830"/>
    </source>
</evidence>
<dbReference type="InterPro" id="IPR016071">
    <property type="entry name" value="Staphylococal_nuclease_OB-fold"/>
</dbReference>
<dbReference type="GO" id="GO:0004812">
    <property type="term" value="F:aminoacyl-tRNA ligase activity"/>
    <property type="evidence" value="ECO:0007669"/>
    <property type="project" value="InterPro"/>
</dbReference>
<dbReference type="EMBL" id="JAHUZN010000010">
    <property type="protein sequence ID" value="KAG8479969.1"/>
    <property type="molecule type" value="Genomic_DNA"/>
</dbReference>
<gene>
    <name evidence="2" type="ORF">CXB51_025046</name>
</gene>
<dbReference type="GO" id="GO:0005524">
    <property type="term" value="F:ATP binding"/>
    <property type="evidence" value="ECO:0007669"/>
    <property type="project" value="InterPro"/>
</dbReference>
<dbReference type="SUPFAM" id="SSF47323">
    <property type="entry name" value="Anticodon-binding domain of a subclass of class I aminoacyl-tRNA synthetases"/>
    <property type="match status" value="1"/>
</dbReference>
<dbReference type="InterPro" id="IPR002071">
    <property type="entry name" value="Thermonucl_AS"/>
</dbReference>
<feature type="domain" description="TNase-like" evidence="1">
    <location>
        <begin position="258"/>
        <end position="404"/>
    </location>
</feature>
<dbReference type="GO" id="GO:0006418">
    <property type="term" value="P:tRNA aminoacylation for protein translation"/>
    <property type="evidence" value="ECO:0007669"/>
    <property type="project" value="InterPro"/>
</dbReference>
<dbReference type="Pfam" id="PF00565">
    <property type="entry name" value="SNase"/>
    <property type="match status" value="2"/>
</dbReference>
<evidence type="ECO:0000313" key="2">
    <source>
        <dbReference type="EMBL" id="KAG8479969.1"/>
    </source>
</evidence>
<dbReference type="GO" id="GO:0005737">
    <property type="term" value="C:cytoplasm"/>
    <property type="evidence" value="ECO:0007669"/>
    <property type="project" value="TreeGrafter"/>
</dbReference>
<reference evidence="2 3" key="1">
    <citation type="journal article" date="2021" name="bioRxiv">
        <title>The Gossypium anomalum genome as a resource for cotton improvement and evolutionary analysis of hybrid incompatibility.</title>
        <authorList>
            <person name="Grover C.E."/>
            <person name="Yuan D."/>
            <person name="Arick M.A."/>
            <person name="Miller E.R."/>
            <person name="Hu G."/>
            <person name="Peterson D.G."/>
            <person name="Wendel J.F."/>
            <person name="Udall J.A."/>
        </authorList>
    </citation>
    <scope>NUCLEOTIDE SEQUENCE [LARGE SCALE GENOMIC DNA]</scope>
    <source>
        <strain evidence="2">JFW-Udall</strain>
        <tissue evidence="2">Leaf</tissue>
    </source>
</reference>
<dbReference type="PANTHER" id="PTHR12302:SF12">
    <property type="entry name" value="STAPHYLOCOCCAL-LIKE NUCLEASE CAN2"/>
    <property type="match status" value="1"/>
</dbReference>
<evidence type="ECO:0000313" key="3">
    <source>
        <dbReference type="Proteomes" id="UP000701853"/>
    </source>
</evidence>
<dbReference type="Proteomes" id="UP000701853">
    <property type="component" value="Chromosome 10"/>
</dbReference>